<organism evidence="4 6">
    <name type="scientific">Brenneria goodwinii</name>
    <dbReference type="NCBI Taxonomy" id="1109412"/>
    <lineage>
        <taxon>Bacteria</taxon>
        <taxon>Pseudomonadati</taxon>
        <taxon>Pseudomonadota</taxon>
        <taxon>Gammaproteobacteria</taxon>
        <taxon>Enterobacterales</taxon>
        <taxon>Pectobacteriaceae</taxon>
        <taxon>Brenneria</taxon>
    </lineage>
</organism>
<reference evidence="6" key="1">
    <citation type="submission" date="2015-01" db="EMBL/GenBank/DDBJ databases">
        <authorList>
            <person name="Paterson Steve"/>
        </authorList>
    </citation>
    <scope>NUCLEOTIDE SEQUENCE [LARGE SCALE GENOMIC DNA]</scope>
    <source>
        <strain evidence="6">OBR1</strain>
    </source>
</reference>
<dbReference type="PROSITE" id="PS51186">
    <property type="entry name" value="GNAT"/>
    <property type="match status" value="1"/>
</dbReference>
<name>A0A0G4JWF5_9GAMM</name>
<evidence type="ECO:0000313" key="4">
    <source>
        <dbReference type="EMBL" id="CPR17601.1"/>
    </source>
</evidence>
<protein>
    <submittedName>
        <fullName evidence="4">Putative acetyltransferase</fullName>
    </submittedName>
</protein>
<dbReference type="Pfam" id="PF00583">
    <property type="entry name" value="Acetyltransf_1"/>
    <property type="match status" value="1"/>
</dbReference>
<dbReference type="PANTHER" id="PTHR43800:SF1">
    <property type="entry name" value="PEPTIDYL-LYSINE N-ACETYLTRANSFERASE YJAB"/>
    <property type="match status" value="1"/>
</dbReference>
<accession>A0A0G4JWF5</accession>
<proteinExistence type="predicted"/>
<dbReference type="Gene3D" id="3.40.630.30">
    <property type="match status" value="1"/>
</dbReference>
<keyword evidence="6" id="KW-1185">Reference proteome</keyword>
<gene>
    <name evidence="5" type="ORF">BIY26_16750</name>
    <name evidence="4" type="ORF">BN1221_02734</name>
</gene>
<reference evidence="4" key="2">
    <citation type="submission" date="2015-01" db="EMBL/GenBank/DDBJ databases">
        <authorList>
            <person name="Xiang T."/>
            <person name="Song Y."/>
            <person name="Huang L."/>
            <person name="Wang B."/>
            <person name="Wu P."/>
        </authorList>
    </citation>
    <scope>NUCLEOTIDE SEQUENCE [LARGE SCALE GENOMIC DNA]</scope>
    <source>
        <strain evidence="4">OBR1</strain>
    </source>
</reference>
<dbReference type="GeneID" id="70905412"/>
<keyword evidence="1 4" id="KW-0808">Transferase</keyword>
<dbReference type="InterPro" id="IPR016181">
    <property type="entry name" value="Acyl_CoA_acyltransferase"/>
</dbReference>
<evidence type="ECO:0000259" key="3">
    <source>
        <dbReference type="PROSITE" id="PS51186"/>
    </source>
</evidence>
<dbReference type="SUPFAM" id="SSF55729">
    <property type="entry name" value="Acyl-CoA N-acyltransferases (Nat)"/>
    <property type="match status" value="1"/>
</dbReference>
<dbReference type="PANTHER" id="PTHR43800">
    <property type="entry name" value="PEPTIDYL-LYSINE N-ACETYLTRANSFERASE YJAB"/>
    <property type="match status" value="1"/>
</dbReference>
<evidence type="ECO:0000313" key="6">
    <source>
        <dbReference type="Proteomes" id="UP000044377"/>
    </source>
</evidence>
<sequence>MIEIRQAGIDDLDTLSDIEMSADQAFKEISELAWIADDSVQHSDLYRKLILLGSCWILVNEKAPIGFLSAEVIENELHIWQLAVCREKQGKGHGRALLEKAIAMAHAYSLSAITLTTFSNVPWNAPFYARMGFNILNEGNISERLKNTLLSEQKSGLPLKWRCAMVYELDNF</sequence>
<dbReference type="Proteomes" id="UP000285972">
    <property type="component" value="Unassembled WGS sequence"/>
</dbReference>
<dbReference type="STRING" id="1109412.BN1221_02734"/>
<keyword evidence="2" id="KW-0012">Acyltransferase</keyword>
<evidence type="ECO:0000313" key="5">
    <source>
        <dbReference type="EMBL" id="RLM19757.1"/>
    </source>
</evidence>
<dbReference type="InterPro" id="IPR000182">
    <property type="entry name" value="GNAT_dom"/>
</dbReference>
<evidence type="ECO:0000256" key="2">
    <source>
        <dbReference type="ARBA" id="ARBA00023315"/>
    </source>
</evidence>
<dbReference type="EMBL" id="CGIG01000001">
    <property type="protein sequence ID" value="CPR17601.1"/>
    <property type="molecule type" value="Genomic_DNA"/>
</dbReference>
<dbReference type="EMBL" id="MJLX01000052">
    <property type="protein sequence ID" value="RLM19757.1"/>
    <property type="molecule type" value="Genomic_DNA"/>
</dbReference>
<dbReference type="RefSeq" id="WP_072065844.1">
    <property type="nucleotide sequence ID" value="NZ_CP014137.1"/>
</dbReference>
<feature type="domain" description="N-acetyltransferase" evidence="3">
    <location>
        <begin position="2"/>
        <end position="164"/>
    </location>
</feature>
<dbReference type="GO" id="GO:0016747">
    <property type="term" value="F:acyltransferase activity, transferring groups other than amino-acyl groups"/>
    <property type="evidence" value="ECO:0007669"/>
    <property type="project" value="InterPro"/>
</dbReference>
<dbReference type="CDD" id="cd04301">
    <property type="entry name" value="NAT_SF"/>
    <property type="match status" value="1"/>
</dbReference>
<reference evidence="5 7" key="3">
    <citation type="submission" date="2016-09" db="EMBL/GenBank/DDBJ databases">
        <authorList>
            <person name="Doonan J."/>
            <person name="Pachebat J.A."/>
            <person name="Golyshin P.N."/>
            <person name="Denman S."/>
            <person name="Mcdonald J.E."/>
        </authorList>
    </citation>
    <scope>NUCLEOTIDE SEQUENCE [LARGE SCALE GENOMIC DNA]</scope>
    <source>
        <strain evidence="5 7">FRB141</strain>
    </source>
</reference>
<dbReference type="AlphaFoldDB" id="A0A0G4JWF5"/>
<evidence type="ECO:0000313" key="7">
    <source>
        <dbReference type="Proteomes" id="UP000285972"/>
    </source>
</evidence>
<evidence type="ECO:0000256" key="1">
    <source>
        <dbReference type="ARBA" id="ARBA00022679"/>
    </source>
</evidence>
<dbReference type="Proteomes" id="UP000044377">
    <property type="component" value="Unassembled WGS sequence"/>
</dbReference>